<organism evidence="2 3">
    <name type="scientific">Plasmodium yoelii 17X</name>
    <dbReference type="NCBI Taxonomy" id="1323249"/>
    <lineage>
        <taxon>Eukaryota</taxon>
        <taxon>Sar</taxon>
        <taxon>Alveolata</taxon>
        <taxon>Apicomplexa</taxon>
        <taxon>Aconoidasida</taxon>
        <taxon>Haemosporida</taxon>
        <taxon>Plasmodiidae</taxon>
        <taxon>Plasmodium</taxon>
        <taxon>Plasmodium (Vinckeia)</taxon>
    </lineage>
</organism>
<feature type="compositionally biased region" description="Basic and acidic residues" evidence="1">
    <location>
        <begin position="935"/>
        <end position="944"/>
    </location>
</feature>
<dbReference type="AlphaFoldDB" id="V7PGT8"/>
<reference evidence="2 3" key="1">
    <citation type="submission" date="2013-11" db="EMBL/GenBank/DDBJ databases">
        <title>The Genome Sequence of Plasmodium yoelii 17X.</title>
        <authorList>
            <consortium name="The Broad Institute Genomics Platform"/>
            <consortium name="The Broad Institute Genome Sequencing Center for Infectious Disease"/>
            <person name="Neafsey D."/>
            <person name="Adams J."/>
            <person name="Walker B."/>
            <person name="Young S.K."/>
            <person name="Zeng Q."/>
            <person name="Gargeya S."/>
            <person name="Fitzgerald M."/>
            <person name="Haas B."/>
            <person name="Abouelleil A."/>
            <person name="Alvarado L."/>
            <person name="Chapman S.B."/>
            <person name="Gainer-Dewar J."/>
            <person name="Goldberg J."/>
            <person name="Griggs A."/>
            <person name="Gujja S."/>
            <person name="Hansen M."/>
            <person name="Howarth C."/>
            <person name="Imamovic A."/>
            <person name="Ireland A."/>
            <person name="Larimer J."/>
            <person name="McCowan C."/>
            <person name="Murphy C."/>
            <person name="Pearson M."/>
            <person name="Poon T.W."/>
            <person name="Priest M."/>
            <person name="Roberts A."/>
            <person name="Saif S."/>
            <person name="Shea T."/>
            <person name="Sykes S."/>
            <person name="Wortman J."/>
            <person name="Nusbaum C."/>
            <person name="Birren B."/>
        </authorList>
    </citation>
    <scope>NUCLEOTIDE SEQUENCE [LARGE SCALE GENOMIC DNA]</scope>
    <source>
        <strain evidence="2 3">17X</strain>
    </source>
</reference>
<feature type="compositionally biased region" description="Basic and acidic residues" evidence="1">
    <location>
        <begin position="859"/>
        <end position="870"/>
    </location>
</feature>
<feature type="region of interest" description="Disordered" evidence="1">
    <location>
        <begin position="848"/>
        <end position="877"/>
    </location>
</feature>
<protein>
    <submittedName>
        <fullName evidence="2">Uncharacterized protein</fullName>
    </submittedName>
</protein>
<name>V7PGT8_PLAYE</name>
<evidence type="ECO:0000313" key="2">
    <source>
        <dbReference type="EMBL" id="ETB58644.1"/>
    </source>
</evidence>
<gene>
    <name evidence="2" type="ORF">YYC_03802</name>
</gene>
<feature type="compositionally biased region" description="Low complexity" evidence="1">
    <location>
        <begin position="918"/>
        <end position="934"/>
    </location>
</feature>
<evidence type="ECO:0000256" key="1">
    <source>
        <dbReference type="SAM" id="MobiDB-lite"/>
    </source>
</evidence>
<keyword evidence="3" id="KW-1185">Reference proteome</keyword>
<feature type="region of interest" description="Disordered" evidence="1">
    <location>
        <begin position="915"/>
        <end position="944"/>
    </location>
</feature>
<sequence>MGGILLNNLLEELLGKWKEKKINLYNVCYCFNHIKNELLGNQKNRKELFLNDIHYEILTFFFNLLECNNNTIETTTNINWNSDQTRSICFYISFVTFIFNVENEFIKKNNQVVIKHIEEEYLKEHHEKDKIKKLLSKNKNNSTIGLETQNVQKPSIEKNDKKLNTQENDNTIIFENELNSKIRDASIFEKIDMIIKTITHLNIPNTLLEGNNDKDDNANSIILSLRLFALYGITEFVFLISQYSESVSKQYHKHIKNVLIYIINMKVNKYNDYLIDMANIILLYIVNINYNIIKDYEKVFFNFLFIQLKRKGTFNIGVEQNFITYLQKKDKSNLNDEIYKNINDYASDNINLFLKYKKNEYLYAFLNSIHLFKNIIHAKISNNDENIFTTNNSIFININLSIKDIINNIHMLLEYLSNFAKKWISNKDLDFDTFCNKDENSTPFTIENCLNNEKMSDKFVNDNIFKYVTDKIFSFFRGLIKEMDTELISLNAHIFVNFMKHFFIYNNECDLFLVYFLDSEFILYFSDLLIKCPSIFEEWVLYIMHIFRSSNLLIQNKISFDSNKNDILENRKGENTILNILNKIKNIYFHQTDLNKKLTDIYFKLYNNYASILLIFLKHIKSYINEEIKNKILIHYEHFLFNIFDKKNNLNFDLIFNNTISTHLTLKILFTFFKVKILPFQNIHNFYFKLANIKNYINQINKSNSFLYKNQIVNNSLYIEKIQTFLLNNLDTITINHHYSIYNKKKKNEILNRITNISDQTDNEQEQNSFNKSQKNKKNKKKELNTQYDEFTNYPTFKKIKNISKQNEEFIIPNDDPDFVENQIEHNLPSNENQNCLQNSDNDIHKIKKKKKSIGKSHNSKEDNNSKEDSNSIDDQTEDMTQNYQVDNSKQNINSIIENKTNQEQIINSQKHIDSVKNSSSNNNEENNFEPSENINEKPSEHNKKTIEKINKFQKKKNKIKNIDKYNNLDKSSQDLKELADNIKIVSSSDAMKSLKYMKQSILNDL</sequence>
<dbReference type="EMBL" id="KI635773">
    <property type="protein sequence ID" value="ETB58644.1"/>
    <property type="molecule type" value="Genomic_DNA"/>
</dbReference>
<evidence type="ECO:0000313" key="3">
    <source>
        <dbReference type="Proteomes" id="UP000018538"/>
    </source>
</evidence>
<feature type="region of interest" description="Disordered" evidence="1">
    <location>
        <begin position="761"/>
        <end position="787"/>
    </location>
</feature>
<proteinExistence type="predicted"/>
<dbReference type="OrthoDB" id="384590at2759"/>
<accession>V7PGT8</accession>
<dbReference type="Proteomes" id="UP000018538">
    <property type="component" value="Unassembled WGS sequence"/>
</dbReference>